<name>A0A2S7N442_9BACI</name>
<evidence type="ECO:0000313" key="3">
    <source>
        <dbReference type="EMBL" id="PQD96798.1"/>
    </source>
</evidence>
<feature type="domain" description="RCK N-terminal" evidence="1">
    <location>
        <begin position="5"/>
        <end position="121"/>
    </location>
</feature>
<dbReference type="Gene3D" id="3.30.70.1450">
    <property type="entry name" value="Regulator of K+ conductance, C-terminal domain"/>
    <property type="match status" value="1"/>
</dbReference>
<dbReference type="InterPro" id="IPR050721">
    <property type="entry name" value="Trk_Ktr_HKT_K-transport"/>
</dbReference>
<dbReference type="SUPFAM" id="SSF116726">
    <property type="entry name" value="TrkA C-terminal domain-like"/>
    <property type="match status" value="1"/>
</dbReference>
<protein>
    <submittedName>
        <fullName evidence="3">Potassium transporter Trk</fullName>
    </submittedName>
</protein>
<reference evidence="3 4" key="1">
    <citation type="submission" date="2017-12" db="EMBL/GenBank/DDBJ databases">
        <title>Taxonomic description and draft genome of Pradoshia cofamensis Gen. nov., sp. nov., a thermotolerant bacillale isolated from anterior gut of earthworm Eisenia fetida.</title>
        <authorList>
            <person name="Saha T."/>
            <person name="Chakraborty R."/>
        </authorList>
    </citation>
    <scope>NUCLEOTIDE SEQUENCE [LARGE SCALE GENOMIC DNA]</scope>
    <source>
        <strain evidence="3 4">EAG3</strain>
    </source>
</reference>
<dbReference type="Pfam" id="PF02080">
    <property type="entry name" value="TrkA_C"/>
    <property type="match status" value="1"/>
</dbReference>
<organism evidence="3 4">
    <name type="scientific">Pradoshia eiseniae</name>
    <dbReference type="NCBI Taxonomy" id="2064768"/>
    <lineage>
        <taxon>Bacteria</taxon>
        <taxon>Bacillati</taxon>
        <taxon>Bacillota</taxon>
        <taxon>Bacilli</taxon>
        <taxon>Bacillales</taxon>
        <taxon>Bacillaceae</taxon>
        <taxon>Pradoshia</taxon>
    </lineage>
</organism>
<evidence type="ECO:0000313" key="4">
    <source>
        <dbReference type="Proteomes" id="UP000239663"/>
    </source>
</evidence>
<dbReference type="GO" id="GO:0006813">
    <property type="term" value="P:potassium ion transport"/>
    <property type="evidence" value="ECO:0007669"/>
    <property type="project" value="InterPro"/>
</dbReference>
<accession>A0A2S7N442</accession>
<keyword evidence="4" id="KW-1185">Reference proteome</keyword>
<dbReference type="Pfam" id="PF02254">
    <property type="entry name" value="TrkA_N"/>
    <property type="match status" value="1"/>
</dbReference>
<dbReference type="InterPro" id="IPR006037">
    <property type="entry name" value="RCK_C"/>
</dbReference>
<feature type="domain" description="RCK C-terminal" evidence="2">
    <location>
        <begin position="138"/>
        <end position="221"/>
    </location>
</feature>
<comment type="caution">
    <text evidence="3">The sequence shown here is derived from an EMBL/GenBank/DDBJ whole genome shotgun (WGS) entry which is preliminary data.</text>
</comment>
<dbReference type="RefSeq" id="WP_104847894.1">
    <property type="nucleotide sequence ID" value="NZ_PKOZ01000001.1"/>
</dbReference>
<gene>
    <name evidence="3" type="ORF">CYL18_02605</name>
</gene>
<dbReference type="InterPro" id="IPR003148">
    <property type="entry name" value="RCK_N"/>
</dbReference>
<dbReference type="OrthoDB" id="9776294at2"/>
<sequence length="221" mass="24787">MMGSKVQYAVIGLGRFGGAVTRELFNMGREVLAIDANEDLVREYSAYSTHAMIANTTDEATIKALGIKNFNYVIVAIGDDIQASILTTLILKEIGVENVWVKAQNEYHHKVLEKIGADRIIHPEKDMGTRIAQHLVSQHVIDYISLTEEHSMMEIKATDKLAGKTLVEVNIRQRYRCTVVAIWRNAELIMTPLPGEVIQEGDILMMIGKKSDLTQFSEKEL</sequence>
<evidence type="ECO:0000259" key="1">
    <source>
        <dbReference type="PROSITE" id="PS51201"/>
    </source>
</evidence>
<dbReference type="EMBL" id="PKOZ01000001">
    <property type="protein sequence ID" value="PQD96798.1"/>
    <property type="molecule type" value="Genomic_DNA"/>
</dbReference>
<dbReference type="Gene3D" id="3.40.50.720">
    <property type="entry name" value="NAD(P)-binding Rossmann-like Domain"/>
    <property type="match status" value="1"/>
</dbReference>
<dbReference type="PROSITE" id="PS51202">
    <property type="entry name" value="RCK_C"/>
    <property type="match status" value="1"/>
</dbReference>
<dbReference type="GO" id="GO:0008324">
    <property type="term" value="F:monoatomic cation transmembrane transporter activity"/>
    <property type="evidence" value="ECO:0007669"/>
    <property type="project" value="InterPro"/>
</dbReference>
<dbReference type="PANTHER" id="PTHR43833">
    <property type="entry name" value="POTASSIUM CHANNEL PROTEIN 2-RELATED-RELATED"/>
    <property type="match status" value="1"/>
</dbReference>
<proteinExistence type="predicted"/>
<dbReference type="SUPFAM" id="SSF51735">
    <property type="entry name" value="NAD(P)-binding Rossmann-fold domains"/>
    <property type="match status" value="1"/>
</dbReference>
<dbReference type="AlphaFoldDB" id="A0A2S7N442"/>
<evidence type="ECO:0000259" key="2">
    <source>
        <dbReference type="PROSITE" id="PS51202"/>
    </source>
</evidence>
<dbReference type="InterPro" id="IPR036721">
    <property type="entry name" value="RCK_C_sf"/>
</dbReference>
<dbReference type="PANTHER" id="PTHR43833:SF7">
    <property type="entry name" value="KTR SYSTEM POTASSIUM UPTAKE PROTEIN C"/>
    <property type="match status" value="1"/>
</dbReference>
<dbReference type="Proteomes" id="UP000239663">
    <property type="component" value="Unassembled WGS sequence"/>
</dbReference>
<dbReference type="InterPro" id="IPR036291">
    <property type="entry name" value="NAD(P)-bd_dom_sf"/>
</dbReference>
<dbReference type="PROSITE" id="PS51201">
    <property type="entry name" value="RCK_N"/>
    <property type="match status" value="1"/>
</dbReference>